<evidence type="ECO:0000313" key="4">
    <source>
        <dbReference type="Proteomes" id="UP000272942"/>
    </source>
</evidence>
<dbReference type="AlphaFoldDB" id="A0A183AD12"/>
<keyword evidence="4" id="KW-1185">Reference proteome</keyword>
<feature type="compositionally biased region" description="Pro residues" evidence="1">
    <location>
        <begin position="101"/>
        <end position="111"/>
    </location>
</feature>
<feature type="transmembrane region" description="Helical" evidence="2">
    <location>
        <begin position="325"/>
        <end position="348"/>
    </location>
</feature>
<proteinExistence type="predicted"/>
<accession>A0A183AD12</accession>
<evidence type="ECO:0000256" key="2">
    <source>
        <dbReference type="SAM" id="Phobius"/>
    </source>
</evidence>
<protein>
    <submittedName>
        <fullName evidence="3 5">Uncharacterized protein</fullName>
    </submittedName>
</protein>
<evidence type="ECO:0000313" key="3">
    <source>
        <dbReference type="EMBL" id="VDP73786.1"/>
    </source>
</evidence>
<keyword evidence="2" id="KW-0812">Transmembrane</keyword>
<evidence type="ECO:0000313" key="5">
    <source>
        <dbReference type="WBParaSite" id="ECPE_0000485901-mRNA-1"/>
    </source>
</evidence>
<keyword evidence="2" id="KW-1133">Transmembrane helix</keyword>
<feature type="region of interest" description="Disordered" evidence="1">
    <location>
        <begin position="194"/>
        <end position="247"/>
    </location>
</feature>
<feature type="compositionally biased region" description="Low complexity" evidence="1">
    <location>
        <begin position="215"/>
        <end position="225"/>
    </location>
</feature>
<keyword evidence="2" id="KW-0472">Membrane</keyword>
<name>A0A183AD12_9TREM</name>
<organism evidence="5">
    <name type="scientific">Echinostoma caproni</name>
    <dbReference type="NCBI Taxonomy" id="27848"/>
    <lineage>
        <taxon>Eukaryota</taxon>
        <taxon>Metazoa</taxon>
        <taxon>Spiralia</taxon>
        <taxon>Lophotrochozoa</taxon>
        <taxon>Platyhelminthes</taxon>
        <taxon>Trematoda</taxon>
        <taxon>Digenea</taxon>
        <taxon>Plagiorchiida</taxon>
        <taxon>Echinostomata</taxon>
        <taxon>Echinostomatoidea</taxon>
        <taxon>Echinostomatidae</taxon>
        <taxon>Echinostoma</taxon>
    </lineage>
</organism>
<gene>
    <name evidence="3" type="ORF">ECPE_LOCUS4847</name>
</gene>
<dbReference type="Proteomes" id="UP000272942">
    <property type="component" value="Unassembled WGS sequence"/>
</dbReference>
<feature type="compositionally biased region" description="Low complexity" evidence="1">
    <location>
        <begin position="112"/>
        <end position="130"/>
    </location>
</feature>
<dbReference type="EMBL" id="UZAN01041688">
    <property type="protein sequence ID" value="VDP73786.1"/>
    <property type="molecule type" value="Genomic_DNA"/>
</dbReference>
<feature type="compositionally biased region" description="Acidic residues" evidence="1">
    <location>
        <begin position="199"/>
        <end position="208"/>
    </location>
</feature>
<dbReference type="WBParaSite" id="ECPE_0000485901-mRNA-1">
    <property type="protein sequence ID" value="ECPE_0000485901-mRNA-1"/>
    <property type="gene ID" value="ECPE_0000485901"/>
</dbReference>
<sequence>MQSAQCKTKGEQLDLPCTTGATLSSILADREHAALQQLNQNSTKFNQTGTLKFGIQTILNESCSAMTQPPTIPVLDRLAPPASPHPPPSQISSLQPLTLRPLPPSAPPPPESTLSSSLPGSSGLSYWDTDSPADDPDTPCDLSLSGNGLNQQVNTFVESPTWPDSTSSCESARPTLSSRFLAFRSSVNGLSNLLVDADREPDDEEDASSWDSGRPTTSSSVPTSSQFVGTQMQPPAPPGPSPAVSRSITSRMEQDLLRALDVLTASSTASSTSPSSCPSSTQPTNGAAAAAAAAAAAVVAAAALVRTDTGHQTTAQSTRIPWSSVIRDVSCLFVYLILNPILTAFVQFHPGIINFSR</sequence>
<reference evidence="3 4" key="2">
    <citation type="submission" date="2018-11" db="EMBL/GenBank/DDBJ databases">
        <authorList>
            <consortium name="Pathogen Informatics"/>
        </authorList>
    </citation>
    <scope>NUCLEOTIDE SEQUENCE [LARGE SCALE GENOMIC DNA]</scope>
    <source>
        <strain evidence="3 4">Egypt</strain>
    </source>
</reference>
<evidence type="ECO:0000256" key="1">
    <source>
        <dbReference type="SAM" id="MobiDB-lite"/>
    </source>
</evidence>
<feature type="compositionally biased region" description="Low complexity" evidence="1">
    <location>
        <begin position="90"/>
        <end position="100"/>
    </location>
</feature>
<reference evidence="5" key="1">
    <citation type="submission" date="2016-06" db="UniProtKB">
        <authorList>
            <consortium name="WormBaseParasite"/>
        </authorList>
    </citation>
    <scope>IDENTIFICATION</scope>
</reference>
<feature type="region of interest" description="Disordered" evidence="1">
    <location>
        <begin position="71"/>
        <end position="147"/>
    </location>
</feature>